<feature type="transmembrane region" description="Helical" evidence="2">
    <location>
        <begin position="263"/>
        <end position="285"/>
    </location>
</feature>
<sequence length="369" mass="39684">MQRAGSSSGIAQRHNLPRRKASTLPDVSRVDDDESEDRADDGDVPAVAGGRAADAAPSTQALPRTPAADDGGTSPERADDDSRAGGGAHPASADTYDEPTTDTGALSVRPPDKDVARRAAVRDQAVSAKPALARFLQVVVALFFPVIVVAAAVRAVATSSFLWLEYNRPGFPADQYGFSLDDRMTYGSYALDYVLNFAPPRYLGGLVTPEGAPLFLESEVGHMADVKSVLGLSFFIALVMFVLAVIACAYLARRYKGGIRRALFSGAVLTLVGIVVLTVLAVIGWETFFTQVHALFFADGTWTFRVDDTLIRLFPEQFWTDSAVIIALLVLGATIVTILATWPTRARRERSMLAQDAAQARYREALEAS</sequence>
<dbReference type="AlphaFoldDB" id="A0A3A5MGK6"/>
<protein>
    <submittedName>
        <fullName evidence="3">TIGR01906 family membrane protein</fullName>
    </submittedName>
</protein>
<accession>A0A3A5MGK6</accession>
<feature type="compositionally biased region" description="Low complexity" evidence="1">
    <location>
        <begin position="44"/>
        <end position="57"/>
    </location>
</feature>
<keyword evidence="2" id="KW-0812">Transmembrane</keyword>
<reference evidence="3 4" key="1">
    <citation type="submission" date="2018-09" db="EMBL/GenBank/DDBJ databases">
        <title>Novel species of Arthrobacter.</title>
        <authorList>
            <person name="Liu Q."/>
            <person name="Xin Y.-H."/>
        </authorList>
    </citation>
    <scope>NUCLEOTIDE SEQUENCE [LARGE SCALE GENOMIC DNA]</scope>
    <source>
        <strain evidence="3 4">Hz2</strain>
    </source>
</reference>
<name>A0A3A5MGK6_9MICC</name>
<dbReference type="InterPro" id="IPR010178">
    <property type="entry name" value="Lit"/>
</dbReference>
<evidence type="ECO:0000313" key="3">
    <source>
        <dbReference type="EMBL" id="RJT81120.1"/>
    </source>
</evidence>
<comment type="caution">
    <text evidence="3">The sequence shown here is derived from an EMBL/GenBank/DDBJ whole genome shotgun (WGS) entry which is preliminary data.</text>
</comment>
<dbReference type="Proteomes" id="UP000272560">
    <property type="component" value="Unassembled WGS sequence"/>
</dbReference>
<feature type="transmembrane region" description="Helical" evidence="2">
    <location>
        <begin position="229"/>
        <end position="251"/>
    </location>
</feature>
<dbReference type="EMBL" id="QZVT01000003">
    <property type="protein sequence ID" value="RJT81120.1"/>
    <property type="molecule type" value="Genomic_DNA"/>
</dbReference>
<keyword evidence="2" id="KW-0472">Membrane</keyword>
<feature type="compositionally biased region" description="Acidic residues" evidence="1">
    <location>
        <begin position="31"/>
        <end position="43"/>
    </location>
</feature>
<feature type="transmembrane region" description="Helical" evidence="2">
    <location>
        <begin position="323"/>
        <end position="342"/>
    </location>
</feature>
<evidence type="ECO:0000256" key="1">
    <source>
        <dbReference type="SAM" id="MobiDB-lite"/>
    </source>
</evidence>
<gene>
    <name evidence="3" type="ORF">D6T63_07010</name>
</gene>
<feature type="region of interest" description="Disordered" evidence="1">
    <location>
        <begin position="1"/>
        <end position="114"/>
    </location>
</feature>
<evidence type="ECO:0000313" key="4">
    <source>
        <dbReference type="Proteomes" id="UP000272560"/>
    </source>
</evidence>
<proteinExistence type="predicted"/>
<evidence type="ECO:0000256" key="2">
    <source>
        <dbReference type="SAM" id="Phobius"/>
    </source>
</evidence>
<keyword evidence="2" id="KW-1133">Transmembrane helix</keyword>
<dbReference type="OrthoDB" id="4804608at2"/>
<feature type="transmembrane region" description="Helical" evidence="2">
    <location>
        <begin position="135"/>
        <end position="157"/>
    </location>
</feature>
<feature type="compositionally biased region" description="Polar residues" evidence="1">
    <location>
        <begin position="1"/>
        <end position="10"/>
    </location>
</feature>
<dbReference type="Pfam" id="PF07314">
    <property type="entry name" value="Lit"/>
    <property type="match status" value="1"/>
</dbReference>
<organism evidence="3 4">
    <name type="scientific">Arthrobacter cheniae</name>
    <dbReference type="NCBI Taxonomy" id="1258888"/>
    <lineage>
        <taxon>Bacteria</taxon>
        <taxon>Bacillati</taxon>
        <taxon>Actinomycetota</taxon>
        <taxon>Actinomycetes</taxon>
        <taxon>Micrococcales</taxon>
        <taxon>Micrococcaceae</taxon>
        <taxon>Arthrobacter</taxon>
    </lineage>
</organism>
<keyword evidence="4" id="KW-1185">Reference proteome</keyword>
<dbReference type="NCBIfam" id="TIGR01906">
    <property type="entry name" value="integ_TIGR01906"/>
    <property type="match status" value="1"/>
</dbReference>